<evidence type="ECO:0000259" key="1">
    <source>
        <dbReference type="PROSITE" id="PS51186"/>
    </source>
</evidence>
<dbReference type="Proteomes" id="UP001595075">
    <property type="component" value="Unassembled WGS sequence"/>
</dbReference>
<feature type="domain" description="N-acetyltransferase" evidence="1">
    <location>
        <begin position="75"/>
        <end position="233"/>
    </location>
</feature>
<comment type="caution">
    <text evidence="2">The sequence shown here is derived from an EMBL/GenBank/DDBJ whole genome shotgun (WGS) entry which is preliminary data.</text>
</comment>
<organism evidence="2 3">
    <name type="scientific">Oculimacula yallundae</name>
    <dbReference type="NCBI Taxonomy" id="86028"/>
    <lineage>
        <taxon>Eukaryota</taxon>
        <taxon>Fungi</taxon>
        <taxon>Dikarya</taxon>
        <taxon>Ascomycota</taxon>
        <taxon>Pezizomycotina</taxon>
        <taxon>Leotiomycetes</taxon>
        <taxon>Helotiales</taxon>
        <taxon>Ploettnerulaceae</taxon>
        <taxon>Oculimacula</taxon>
    </lineage>
</organism>
<dbReference type="PROSITE" id="PS51186">
    <property type="entry name" value="GNAT"/>
    <property type="match status" value="1"/>
</dbReference>
<dbReference type="InterPro" id="IPR000182">
    <property type="entry name" value="GNAT_dom"/>
</dbReference>
<sequence length="240" mass="26810">MSSNLPPKILFQAPIPLSILETYNLHLPATSQSSHFPQLFLDSLTVRATVFVDEQKAVPLKHHIDPDDARSCCMVLYSPEPENRPVGTIRLVPAPHHPHPEEGARYEAPGDEAPMVSAKELFSAPLPEYTVDRATNLHDGVEPYVKLGRLCVVKKFRGRQYGILLVQRMLQWVMANPEFACSGDARQWKGLVGIHANANAVGTWLKCGFEVDEKMGSWFEGGMRHVGMFLRLDLDSIVKT</sequence>
<dbReference type="SUPFAM" id="SSF55729">
    <property type="entry name" value="Acyl-CoA N-acyltransferases (Nat)"/>
    <property type="match status" value="1"/>
</dbReference>
<evidence type="ECO:0000313" key="2">
    <source>
        <dbReference type="EMBL" id="KAL2066050.1"/>
    </source>
</evidence>
<keyword evidence="3" id="KW-1185">Reference proteome</keyword>
<dbReference type="EMBL" id="JAZHXI010000011">
    <property type="protein sequence ID" value="KAL2066050.1"/>
    <property type="molecule type" value="Genomic_DNA"/>
</dbReference>
<protein>
    <recommendedName>
        <fullName evidence="1">N-acetyltransferase domain-containing protein</fullName>
    </recommendedName>
</protein>
<proteinExistence type="predicted"/>
<accession>A0ABR4C809</accession>
<name>A0ABR4C809_9HELO</name>
<evidence type="ECO:0000313" key="3">
    <source>
        <dbReference type="Proteomes" id="UP001595075"/>
    </source>
</evidence>
<dbReference type="Gene3D" id="3.40.630.30">
    <property type="match status" value="1"/>
</dbReference>
<gene>
    <name evidence="2" type="ORF">VTL71DRAFT_2121</name>
</gene>
<reference evidence="2 3" key="1">
    <citation type="journal article" date="2024" name="Commun. Biol.">
        <title>Comparative genomic analysis of thermophilic fungi reveals convergent evolutionary adaptations and gene losses.</title>
        <authorList>
            <person name="Steindorff A.S."/>
            <person name="Aguilar-Pontes M.V."/>
            <person name="Robinson A.J."/>
            <person name="Andreopoulos B."/>
            <person name="LaButti K."/>
            <person name="Kuo A."/>
            <person name="Mondo S."/>
            <person name="Riley R."/>
            <person name="Otillar R."/>
            <person name="Haridas S."/>
            <person name="Lipzen A."/>
            <person name="Grimwood J."/>
            <person name="Schmutz J."/>
            <person name="Clum A."/>
            <person name="Reid I.D."/>
            <person name="Moisan M.C."/>
            <person name="Butler G."/>
            <person name="Nguyen T.T.M."/>
            <person name="Dewar K."/>
            <person name="Conant G."/>
            <person name="Drula E."/>
            <person name="Henrissat B."/>
            <person name="Hansel C."/>
            <person name="Singer S."/>
            <person name="Hutchinson M.I."/>
            <person name="de Vries R.P."/>
            <person name="Natvig D.O."/>
            <person name="Powell A.J."/>
            <person name="Tsang A."/>
            <person name="Grigoriev I.V."/>
        </authorList>
    </citation>
    <scope>NUCLEOTIDE SEQUENCE [LARGE SCALE GENOMIC DNA]</scope>
    <source>
        <strain evidence="2 3">CBS 494.80</strain>
    </source>
</reference>
<dbReference type="InterPro" id="IPR016181">
    <property type="entry name" value="Acyl_CoA_acyltransferase"/>
</dbReference>